<dbReference type="InterPro" id="IPR056047">
    <property type="entry name" value="CRMPA-like_DUF7630"/>
</dbReference>
<name>A0A6P8I6C5_ACTTE</name>
<keyword evidence="2" id="KW-1133">Transmembrane helix</keyword>
<dbReference type="Pfam" id="PF13855">
    <property type="entry name" value="LRR_8"/>
    <property type="match status" value="1"/>
</dbReference>
<evidence type="ECO:0000259" key="3">
    <source>
        <dbReference type="Pfam" id="PF24633"/>
    </source>
</evidence>
<gene>
    <name evidence="5" type="primary">LOC116299030</name>
</gene>
<dbReference type="PROSITE" id="PS51450">
    <property type="entry name" value="LRR"/>
    <property type="match status" value="1"/>
</dbReference>
<evidence type="ECO:0000256" key="1">
    <source>
        <dbReference type="SAM" id="MobiDB-lite"/>
    </source>
</evidence>
<dbReference type="InterPro" id="IPR001611">
    <property type="entry name" value="Leu-rich_rpt"/>
</dbReference>
<evidence type="ECO:0000313" key="4">
    <source>
        <dbReference type="Proteomes" id="UP000515163"/>
    </source>
</evidence>
<dbReference type="PANTHER" id="PTHR11319">
    <property type="entry name" value="G PROTEIN-COUPLED RECEPTOR-RELATED"/>
    <property type="match status" value="1"/>
</dbReference>
<accession>A0A6P8I6C5</accession>
<feature type="transmembrane region" description="Helical" evidence="2">
    <location>
        <begin position="858"/>
        <end position="878"/>
    </location>
</feature>
<dbReference type="RefSeq" id="XP_031563513.1">
    <property type="nucleotide sequence ID" value="XM_031707653.1"/>
</dbReference>
<evidence type="ECO:0000313" key="5">
    <source>
        <dbReference type="RefSeq" id="XP_031563513.1"/>
    </source>
</evidence>
<dbReference type="GeneID" id="116299030"/>
<dbReference type="Gene3D" id="2.10.50.10">
    <property type="entry name" value="Tumor Necrosis Factor Receptor, subunit A, domain 2"/>
    <property type="match status" value="1"/>
</dbReference>
<organism evidence="4 5">
    <name type="scientific">Actinia tenebrosa</name>
    <name type="common">Australian red waratah sea anemone</name>
    <dbReference type="NCBI Taxonomy" id="6105"/>
    <lineage>
        <taxon>Eukaryota</taxon>
        <taxon>Metazoa</taxon>
        <taxon>Cnidaria</taxon>
        <taxon>Anthozoa</taxon>
        <taxon>Hexacorallia</taxon>
        <taxon>Actiniaria</taxon>
        <taxon>Actiniidae</taxon>
        <taxon>Actinia</taxon>
    </lineage>
</organism>
<sequence length="988" mass="111266">MGSSSFGQNKLQYLPDQFFEDNINIELLSLGMNNVSAIDLKGMKKISILIVHQNGITSKSLTRAVLNKLTQINSLFASYNKLEDISDYSFLRSSHLLYLFLSDNPIEYIAKRAFFTNSNLKNLHLVQTKIKSVNMEWYHSSIYSIGAAVHIYSTEEPQEFEIPSSVENIFSTTGFRCRENNAFSYCAPCLFGSYIFFDVSINKFGCVGCPAGGFYEDSLAYYGERAHGNGCKMCDNGTFVHIKTAPGKRKDDCRPCPEGTQNKYFAGFRACQCQNGFYRLDRFEKCYSCPDSGVMCFNESMTLNPGYYWQWISQSEKENYINFTNNLQIFDDSYNRDLVTFRGSFPKHYQCPRLESCLGGLDARCAEGYTGPLCAVCDKGHYNLVSTCFKCPKLGWLIFQISVISLVVVAVLYVVIKVKRQQIQSKRSLADIILARLKIIISFYQIFSSTLDGFSYVQWPSALTKISEYAKFVQLNVLQIAPLHCFSSRFKMNAYDHLVTACSTTAMVILITLVYYNLKHLYILKTTKRSGKSAISADLEARKEVCYRNVFLFIFVTYPQTCSTIFSMLPAACHKICQDSSQTQCTFYLKADYSITCFTDKYNRYVILTYAALIYPFAVPILTVVILWKYYFKNVHKKLANKLNGEEMGQNKNDVPCRKQTSQQTNISQCTSNTAPDVYSIERETVRQIDGLPEQQESNTDEIKESATHADSGLDSNLGMERTMVKNKLGEIDGKGSDSTMITIQPIIAGMSFIFENYAENCWFWETIEMMRKLLLTSSLALIGAEGRMSLGVASILSGCYAILHAHFKPIPDKFEHVLQLTALLVTFANTCIGMMLKIDQGALLDADAKIMDSWIMTVLLVMANVMVTALVVVKYVMVVGKTIYSVIKNPRCSLACCLSVILTLDEVQSEARSMESNIGLEMKTQLQTGNEFQGLSLEDAAGDYGLTGIDMDHDKDEDDKLYDSEDVDYGGGEGNLKDAYVGIKKKD</sequence>
<dbReference type="OrthoDB" id="5964538at2759"/>
<dbReference type="Pfam" id="PF24633">
    <property type="entry name" value="DUF7630"/>
    <property type="match status" value="1"/>
</dbReference>
<dbReference type="InterPro" id="IPR032675">
    <property type="entry name" value="LRR_dom_sf"/>
</dbReference>
<dbReference type="InParanoid" id="A0A6P8I6C5"/>
<evidence type="ECO:0000256" key="2">
    <source>
        <dbReference type="SAM" id="Phobius"/>
    </source>
</evidence>
<feature type="transmembrane region" description="Helical" evidence="2">
    <location>
        <begin position="818"/>
        <end position="837"/>
    </location>
</feature>
<dbReference type="Gene3D" id="3.80.10.10">
    <property type="entry name" value="Ribonuclease Inhibitor"/>
    <property type="match status" value="1"/>
</dbReference>
<feature type="transmembrane region" description="Helical" evidence="2">
    <location>
        <begin position="394"/>
        <end position="416"/>
    </location>
</feature>
<feature type="transmembrane region" description="Helical" evidence="2">
    <location>
        <begin position="550"/>
        <end position="572"/>
    </location>
</feature>
<keyword evidence="2" id="KW-0472">Membrane</keyword>
<feature type="domain" description="DUF7630" evidence="3">
    <location>
        <begin position="350"/>
        <end position="391"/>
    </location>
</feature>
<dbReference type="PANTHER" id="PTHR11319:SF35">
    <property type="entry name" value="OUTER MEMBRANE PROTEIN PMPC-RELATED"/>
    <property type="match status" value="1"/>
</dbReference>
<keyword evidence="4" id="KW-1185">Reference proteome</keyword>
<dbReference type="AlphaFoldDB" id="A0A6P8I6C5"/>
<feature type="compositionally biased region" description="Acidic residues" evidence="1">
    <location>
        <begin position="956"/>
        <end position="969"/>
    </location>
</feature>
<dbReference type="KEGG" id="aten:116299030"/>
<keyword evidence="2" id="KW-0812">Transmembrane</keyword>
<feature type="transmembrane region" description="Helical" evidence="2">
    <location>
        <begin position="607"/>
        <end position="628"/>
    </location>
</feature>
<dbReference type="Proteomes" id="UP000515163">
    <property type="component" value="Unplaced"/>
</dbReference>
<protein>
    <submittedName>
        <fullName evidence="5">Uncharacterized protein LOC116299030</fullName>
    </submittedName>
</protein>
<feature type="transmembrane region" description="Helical" evidence="2">
    <location>
        <begin position="498"/>
        <end position="518"/>
    </location>
</feature>
<proteinExistence type="predicted"/>
<reference evidence="5" key="1">
    <citation type="submission" date="2025-08" db="UniProtKB">
        <authorList>
            <consortium name="RefSeq"/>
        </authorList>
    </citation>
    <scope>IDENTIFICATION</scope>
    <source>
        <tissue evidence="5">Tentacle</tissue>
    </source>
</reference>
<dbReference type="SUPFAM" id="SSF52058">
    <property type="entry name" value="L domain-like"/>
    <property type="match status" value="1"/>
</dbReference>
<feature type="region of interest" description="Disordered" evidence="1">
    <location>
        <begin position="689"/>
        <end position="716"/>
    </location>
</feature>
<feature type="region of interest" description="Disordered" evidence="1">
    <location>
        <begin position="949"/>
        <end position="978"/>
    </location>
</feature>